<keyword evidence="14" id="KW-1185">Reference proteome</keyword>
<dbReference type="Proteomes" id="UP000247591">
    <property type="component" value="Unassembled WGS sequence"/>
</dbReference>
<feature type="domain" description="ABC transporter" evidence="11">
    <location>
        <begin position="359"/>
        <end position="581"/>
    </location>
</feature>
<keyword evidence="6" id="KW-0547">Nucleotide-binding</keyword>
<keyword evidence="5 10" id="KW-0812">Transmembrane</keyword>
<dbReference type="RefSeq" id="WP_245938206.1">
    <property type="nucleotide sequence ID" value="NZ_QJSP01000025.1"/>
</dbReference>
<accession>A0A318RSR9</accession>
<keyword evidence="9 10" id="KW-0472">Membrane</keyword>
<evidence type="ECO:0000313" key="14">
    <source>
        <dbReference type="Proteomes" id="UP000247591"/>
    </source>
</evidence>
<comment type="caution">
    <text evidence="13">The sequence shown here is derived from an EMBL/GenBank/DDBJ whole genome shotgun (WGS) entry which is preliminary data.</text>
</comment>
<organism evidence="13 14">
    <name type="scientific">Williamsia limnetica</name>
    <dbReference type="NCBI Taxonomy" id="882452"/>
    <lineage>
        <taxon>Bacteria</taxon>
        <taxon>Bacillati</taxon>
        <taxon>Actinomycetota</taxon>
        <taxon>Actinomycetes</taxon>
        <taxon>Mycobacteriales</taxon>
        <taxon>Nocardiaceae</taxon>
        <taxon>Williamsia</taxon>
    </lineage>
</organism>
<evidence type="ECO:0000256" key="8">
    <source>
        <dbReference type="ARBA" id="ARBA00022989"/>
    </source>
</evidence>
<dbReference type="PROSITE" id="PS50893">
    <property type="entry name" value="ABC_TRANSPORTER_2"/>
    <property type="match status" value="1"/>
</dbReference>
<dbReference type="GO" id="GO:0005886">
    <property type="term" value="C:plasma membrane"/>
    <property type="evidence" value="ECO:0007669"/>
    <property type="project" value="UniProtKB-SubCell"/>
</dbReference>
<feature type="transmembrane region" description="Helical" evidence="10">
    <location>
        <begin position="150"/>
        <end position="169"/>
    </location>
</feature>
<dbReference type="FunFam" id="3.40.50.300:FF:001001">
    <property type="entry name" value="Multidrug ABC transporter ATP-binding protein"/>
    <property type="match status" value="1"/>
</dbReference>
<feature type="transmembrane region" description="Helical" evidence="10">
    <location>
        <begin position="72"/>
        <end position="97"/>
    </location>
</feature>
<dbReference type="InterPro" id="IPR027417">
    <property type="entry name" value="P-loop_NTPase"/>
</dbReference>
<dbReference type="GO" id="GO:0005524">
    <property type="term" value="F:ATP binding"/>
    <property type="evidence" value="ECO:0007669"/>
    <property type="project" value="UniProtKB-KW"/>
</dbReference>
<evidence type="ECO:0000256" key="2">
    <source>
        <dbReference type="ARBA" id="ARBA00022448"/>
    </source>
</evidence>
<keyword evidence="7 13" id="KW-0067">ATP-binding</keyword>
<gene>
    <name evidence="13" type="ORF">DFR67_1254</name>
</gene>
<dbReference type="GO" id="GO:0016887">
    <property type="term" value="F:ATP hydrolysis activity"/>
    <property type="evidence" value="ECO:0007669"/>
    <property type="project" value="InterPro"/>
</dbReference>
<evidence type="ECO:0000256" key="1">
    <source>
        <dbReference type="ARBA" id="ARBA00004651"/>
    </source>
</evidence>
<dbReference type="Pfam" id="PF00005">
    <property type="entry name" value="ABC_tran"/>
    <property type="match status" value="1"/>
</dbReference>
<dbReference type="EMBL" id="QJSP01000025">
    <property type="protein sequence ID" value="PYE12083.1"/>
    <property type="molecule type" value="Genomic_DNA"/>
</dbReference>
<reference evidence="13 14" key="1">
    <citation type="submission" date="2018-06" db="EMBL/GenBank/DDBJ databases">
        <title>Genomic Encyclopedia of Type Strains, Phase IV (KMG-IV): sequencing the most valuable type-strain genomes for metagenomic binning, comparative biology and taxonomic classification.</title>
        <authorList>
            <person name="Goeker M."/>
        </authorList>
    </citation>
    <scope>NUCLEOTIDE SEQUENCE [LARGE SCALE GENOMIC DNA]</scope>
    <source>
        <strain evidence="13 14">DSM 45521</strain>
    </source>
</reference>
<dbReference type="CDD" id="cd07346">
    <property type="entry name" value="ABC_6TM_exporters"/>
    <property type="match status" value="1"/>
</dbReference>
<dbReference type="SUPFAM" id="SSF90123">
    <property type="entry name" value="ABC transporter transmembrane region"/>
    <property type="match status" value="1"/>
</dbReference>
<dbReference type="SUPFAM" id="SSF52540">
    <property type="entry name" value="P-loop containing nucleoside triphosphate hydrolases"/>
    <property type="match status" value="1"/>
</dbReference>
<feature type="domain" description="ABC transmembrane type-1" evidence="12">
    <location>
        <begin position="36"/>
        <end position="318"/>
    </location>
</feature>
<dbReference type="Gene3D" id="3.40.50.300">
    <property type="entry name" value="P-loop containing nucleotide triphosphate hydrolases"/>
    <property type="match status" value="1"/>
</dbReference>
<feature type="transmembrane region" description="Helical" evidence="10">
    <location>
        <begin position="259"/>
        <end position="282"/>
    </location>
</feature>
<feature type="transmembrane region" description="Helical" evidence="10">
    <location>
        <begin position="31"/>
        <end position="52"/>
    </location>
</feature>
<evidence type="ECO:0000256" key="9">
    <source>
        <dbReference type="ARBA" id="ARBA00023136"/>
    </source>
</evidence>
<dbReference type="SMART" id="SM00382">
    <property type="entry name" value="AAA"/>
    <property type="match status" value="1"/>
</dbReference>
<feature type="transmembrane region" description="Helical" evidence="10">
    <location>
        <begin position="175"/>
        <end position="194"/>
    </location>
</feature>
<dbReference type="Gene3D" id="1.20.1560.10">
    <property type="entry name" value="ABC transporter type 1, transmembrane domain"/>
    <property type="match status" value="1"/>
</dbReference>
<dbReference type="GO" id="GO:0015421">
    <property type="term" value="F:ABC-type oligopeptide transporter activity"/>
    <property type="evidence" value="ECO:0007669"/>
    <property type="project" value="TreeGrafter"/>
</dbReference>
<evidence type="ECO:0000256" key="4">
    <source>
        <dbReference type="ARBA" id="ARBA00022519"/>
    </source>
</evidence>
<evidence type="ECO:0000259" key="12">
    <source>
        <dbReference type="PROSITE" id="PS50929"/>
    </source>
</evidence>
<dbReference type="InterPro" id="IPR003593">
    <property type="entry name" value="AAA+_ATPase"/>
</dbReference>
<dbReference type="PANTHER" id="PTHR43394:SF1">
    <property type="entry name" value="ATP-BINDING CASSETTE SUB-FAMILY B MEMBER 10, MITOCHONDRIAL"/>
    <property type="match status" value="1"/>
</dbReference>
<protein>
    <submittedName>
        <fullName evidence="13">ATP-binding cassette subfamily C protein</fullName>
    </submittedName>
</protein>
<dbReference type="InterPro" id="IPR039421">
    <property type="entry name" value="Type_1_exporter"/>
</dbReference>
<evidence type="ECO:0000256" key="10">
    <source>
        <dbReference type="SAM" id="Phobius"/>
    </source>
</evidence>
<feature type="transmembrane region" description="Helical" evidence="10">
    <location>
        <begin position="294"/>
        <end position="313"/>
    </location>
</feature>
<evidence type="ECO:0000256" key="5">
    <source>
        <dbReference type="ARBA" id="ARBA00022692"/>
    </source>
</evidence>
<sequence length="586" mass="61479">MTDAIPVTTMPIAGARRVLAVIGQHLSGRTFMLISVIGALVAAAALSLVTPWGLGRMVDVATGDVSGGSGTVWAIGGVMFGAAVGLAIFTGLGLALVGQLMETVLARIRERMITAGLTMPLGRVEAAGTGDLVSRATDDVSQVSIAIGRAVPALSTSVFAAILTVAGLGVLDWRFLGVVAVTVPVYIVGVRMYLASAPEIYAAERAATADRAHQLLGAIRGLETVYAFGLTRQMSLKIASHSWAVVRWSMRAVIVQNRLFGRLNFAEFLGMATILIVGVWLVDAGSLSVGATTTAMLLYLQLFGPIRALMFVVDDLQSATASMGRIVGVIDEAETCGIDAERPVGAQVLTPEKGGPIAVRAERVAFGYRADRPVLQEVSLRVGRGEHVAVVGSSGAGKTTLASLIAGVHQPDSGVLEVGSERVALVTQEVHVFSGTLADDLRMAAPEAGDDALNAALDAVHADEWVRMLPDGLQTAVGAEGRELTPMQAQQLALARLVLMDPDLVILDEATAEAGSTGADALERGAESALRGRSAIVVAHRLSQAARADRVVVLDHGRIVEEGTHEELVRRGGRYAELWEAWARYR</sequence>
<comment type="subcellular location">
    <subcellularLocation>
        <location evidence="1">Cell membrane</location>
        <topology evidence="1">Multi-pass membrane protein</topology>
    </subcellularLocation>
</comment>
<dbReference type="PANTHER" id="PTHR43394">
    <property type="entry name" value="ATP-DEPENDENT PERMEASE MDL1, MITOCHONDRIAL"/>
    <property type="match status" value="1"/>
</dbReference>
<dbReference type="PROSITE" id="PS50929">
    <property type="entry name" value="ABC_TM1F"/>
    <property type="match status" value="1"/>
</dbReference>
<dbReference type="InterPro" id="IPR036640">
    <property type="entry name" value="ABC1_TM_sf"/>
</dbReference>
<keyword evidence="2" id="KW-0813">Transport</keyword>
<dbReference type="InterPro" id="IPR011527">
    <property type="entry name" value="ABC1_TM_dom"/>
</dbReference>
<dbReference type="AlphaFoldDB" id="A0A318RSR9"/>
<name>A0A318RSR9_WILLI</name>
<keyword evidence="4" id="KW-0997">Cell inner membrane</keyword>
<dbReference type="InterPro" id="IPR003439">
    <property type="entry name" value="ABC_transporter-like_ATP-bd"/>
</dbReference>
<evidence type="ECO:0000259" key="11">
    <source>
        <dbReference type="PROSITE" id="PS50893"/>
    </source>
</evidence>
<dbReference type="Pfam" id="PF00664">
    <property type="entry name" value="ABC_membrane"/>
    <property type="match status" value="1"/>
</dbReference>
<evidence type="ECO:0000256" key="3">
    <source>
        <dbReference type="ARBA" id="ARBA00022475"/>
    </source>
</evidence>
<evidence type="ECO:0000313" key="13">
    <source>
        <dbReference type="EMBL" id="PYE12083.1"/>
    </source>
</evidence>
<evidence type="ECO:0000256" key="6">
    <source>
        <dbReference type="ARBA" id="ARBA00022741"/>
    </source>
</evidence>
<keyword evidence="8 10" id="KW-1133">Transmembrane helix</keyword>
<evidence type="ECO:0000256" key="7">
    <source>
        <dbReference type="ARBA" id="ARBA00022840"/>
    </source>
</evidence>
<proteinExistence type="predicted"/>
<keyword evidence="3" id="KW-1003">Cell membrane</keyword>